<proteinExistence type="predicted"/>
<evidence type="ECO:0000313" key="3">
    <source>
        <dbReference type="Proteomes" id="UP000238479"/>
    </source>
</evidence>
<protein>
    <submittedName>
        <fullName evidence="2">Uncharacterized protein</fullName>
    </submittedName>
</protein>
<dbReference type="AlphaFoldDB" id="A0A2P6Q945"/>
<dbReference type="STRING" id="74649.A0A2P6Q945"/>
<dbReference type="EMBL" id="PDCK01000043">
    <property type="protein sequence ID" value="PRQ30696.1"/>
    <property type="molecule type" value="Genomic_DNA"/>
</dbReference>
<gene>
    <name evidence="2" type="ORF">RchiOBHm_Chr5g0027411</name>
</gene>
<comment type="caution">
    <text evidence="2">The sequence shown here is derived from an EMBL/GenBank/DDBJ whole genome shotgun (WGS) entry which is preliminary data.</text>
</comment>
<organism evidence="2 3">
    <name type="scientific">Rosa chinensis</name>
    <name type="common">China rose</name>
    <dbReference type="NCBI Taxonomy" id="74649"/>
    <lineage>
        <taxon>Eukaryota</taxon>
        <taxon>Viridiplantae</taxon>
        <taxon>Streptophyta</taxon>
        <taxon>Embryophyta</taxon>
        <taxon>Tracheophyta</taxon>
        <taxon>Spermatophyta</taxon>
        <taxon>Magnoliopsida</taxon>
        <taxon>eudicotyledons</taxon>
        <taxon>Gunneridae</taxon>
        <taxon>Pentapetalae</taxon>
        <taxon>rosids</taxon>
        <taxon>fabids</taxon>
        <taxon>Rosales</taxon>
        <taxon>Rosaceae</taxon>
        <taxon>Rosoideae</taxon>
        <taxon>Rosoideae incertae sedis</taxon>
        <taxon>Rosa</taxon>
    </lineage>
</organism>
<keyword evidence="3" id="KW-1185">Reference proteome</keyword>
<accession>A0A2P6Q945</accession>
<feature type="compositionally biased region" description="Polar residues" evidence="1">
    <location>
        <begin position="84"/>
        <end position="96"/>
    </location>
</feature>
<evidence type="ECO:0000313" key="2">
    <source>
        <dbReference type="EMBL" id="PRQ30696.1"/>
    </source>
</evidence>
<evidence type="ECO:0000256" key="1">
    <source>
        <dbReference type="SAM" id="MobiDB-lite"/>
    </source>
</evidence>
<feature type="region of interest" description="Disordered" evidence="1">
    <location>
        <begin position="72"/>
        <end position="96"/>
    </location>
</feature>
<dbReference type="Proteomes" id="UP000238479">
    <property type="component" value="Chromosome 5"/>
</dbReference>
<reference evidence="2 3" key="1">
    <citation type="journal article" date="2018" name="Nat. Genet.">
        <title>The Rosa genome provides new insights in the design of modern roses.</title>
        <authorList>
            <person name="Bendahmane M."/>
        </authorList>
    </citation>
    <scope>NUCLEOTIDE SEQUENCE [LARGE SCALE GENOMIC DNA]</scope>
    <source>
        <strain evidence="3">cv. Old Blush</strain>
    </source>
</reference>
<name>A0A2P6Q945_ROSCH</name>
<dbReference type="Gramene" id="PRQ30696">
    <property type="protein sequence ID" value="PRQ30696"/>
    <property type="gene ID" value="RchiOBHm_Chr5g0027411"/>
</dbReference>
<sequence>MGMAGYHLSCNKMLFFSGALFITLAIGIHLTPYFPFVTGFVTIVSSVVVFQNRHDSCLSHLHDLVWDVTHSPDSDPPPSITTSLASADSTPPISSTDLGSSLPATLRPGSSLTCCSLWFSIESEWTRLLLFKLYALNLTSLVAGFNRNRNYPDVLVMGSGLWHMHMFHFTNASCASLQSLRTHAAFLVSSSKQHEEVVTGSVLATERERTQKGKKKTLIFLG</sequence>